<dbReference type="Proteomes" id="UP000266426">
    <property type="component" value="Unassembled WGS sequence"/>
</dbReference>
<proteinExistence type="predicted"/>
<feature type="signal peptide" evidence="1">
    <location>
        <begin position="1"/>
        <end position="22"/>
    </location>
</feature>
<protein>
    <submittedName>
        <fullName evidence="2">PEP-CTERM sorting domain-containing protein</fullName>
    </submittedName>
</protein>
<keyword evidence="1" id="KW-0732">Signal</keyword>
<feature type="chain" id="PRO_5017464846" evidence="1">
    <location>
        <begin position="23"/>
        <end position="233"/>
    </location>
</feature>
<dbReference type="AlphaFoldDB" id="A0A3A4RGB1"/>
<reference evidence="2 3" key="1">
    <citation type="journal article" date="2017" name="ISME J.">
        <title>Energy and carbon metabolisms in a deep terrestrial subsurface fluid microbial community.</title>
        <authorList>
            <person name="Momper L."/>
            <person name="Jungbluth S.P."/>
            <person name="Lee M.D."/>
            <person name="Amend J.P."/>
        </authorList>
    </citation>
    <scope>NUCLEOTIDE SEQUENCE [LARGE SCALE GENOMIC DNA]</scope>
    <source>
        <strain evidence="2">SURF_26</strain>
    </source>
</reference>
<accession>A0A3A4RGB1</accession>
<organism evidence="2 3">
    <name type="scientific">Candidatus Auribacter fodinae</name>
    <dbReference type="NCBI Taxonomy" id="2093366"/>
    <lineage>
        <taxon>Bacteria</taxon>
        <taxon>Pseudomonadati</taxon>
        <taxon>Candidatus Auribacterota</taxon>
        <taxon>Candidatus Auribacteria</taxon>
        <taxon>Candidatus Auribacterales</taxon>
        <taxon>Candidatus Auribacteraceae</taxon>
        <taxon>Candidatus Auribacter</taxon>
    </lineage>
</organism>
<evidence type="ECO:0000256" key="1">
    <source>
        <dbReference type="SAM" id="SignalP"/>
    </source>
</evidence>
<evidence type="ECO:0000313" key="2">
    <source>
        <dbReference type="EMBL" id="RJP62052.1"/>
    </source>
</evidence>
<dbReference type="EMBL" id="QZJZ01000005">
    <property type="protein sequence ID" value="RJP62052.1"/>
    <property type="molecule type" value="Genomic_DNA"/>
</dbReference>
<sequence>MRNVFSLSCICVLLIYAAGVSAYELTWDYLARTTWGDGFRPDGDSYGNTAVWDYKYTPLNSTSYALYQALSNWYEPYGMWSYLPVPGVAADNNWLVVAVNTAHPGNLNDLAIQFIAPMDGVYDVSVQLYNWNGENLNGADGQDFYLQKMSSILDTETNPVHGTSVLSAQDVSLLAGESLFLRINMKANSHYDSISVQQFVVTGTFPDPVVVPEPASVLLMLAGLSVLIRRLRR</sequence>
<dbReference type="InterPro" id="IPR013424">
    <property type="entry name" value="Ice-binding_C"/>
</dbReference>
<gene>
    <name evidence="2" type="ORF">C4541_00520</name>
</gene>
<name>A0A3A4RGB1_9BACT</name>
<evidence type="ECO:0000313" key="3">
    <source>
        <dbReference type="Proteomes" id="UP000266426"/>
    </source>
</evidence>
<comment type="caution">
    <text evidence="2">The sequence shown here is derived from an EMBL/GenBank/DDBJ whole genome shotgun (WGS) entry which is preliminary data.</text>
</comment>
<dbReference type="NCBIfam" id="TIGR02595">
    <property type="entry name" value="PEP_CTERM"/>
    <property type="match status" value="1"/>
</dbReference>